<feature type="domain" description="C2H2-type" evidence="9">
    <location>
        <begin position="182"/>
        <end position="209"/>
    </location>
</feature>
<dbReference type="PANTHER" id="PTHR24376">
    <property type="entry name" value="ZINC FINGER PROTEIN"/>
    <property type="match status" value="1"/>
</dbReference>
<feature type="region of interest" description="Disordered" evidence="8">
    <location>
        <begin position="2154"/>
        <end position="2183"/>
    </location>
</feature>
<keyword evidence="2" id="KW-0479">Metal-binding</keyword>
<feature type="compositionally biased region" description="Low complexity" evidence="8">
    <location>
        <begin position="719"/>
        <end position="730"/>
    </location>
</feature>
<dbReference type="PROSITE" id="PS00028">
    <property type="entry name" value="ZINC_FINGER_C2H2_1"/>
    <property type="match status" value="7"/>
</dbReference>
<feature type="compositionally biased region" description="Polar residues" evidence="8">
    <location>
        <begin position="71"/>
        <end position="80"/>
    </location>
</feature>
<feature type="domain" description="C2H2-type" evidence="9">
    <location>
        <begin position="656"/>
        <end position="683"/>
    </location>
</feature>
<feature type="region of interest" description="Disordered" evidence="8">
    <location>
        <begin position="58"/>
        <end position="82"/>
    </location>
</feature>
<comment type="subcellular location">
    <subcellularLocation>
        <location evidence="1">Nucleus</location>
    </subcellularLocation>
</comment>
<feature type="compositionally biased region" description="Polar residues" evidence="8">
    <location>
        <begin position="1704"/>
        <end position="1718"/>
    </location>
</feature>
<feature type="domain" description="C2H2-type" evidence="9">
    <location>
        <begin position="423"/>
        <end position="451"/>
    </location>
</feature>
<feature type="compositionally biased region" description="Polar residues" evidence="8">
    <location>
        <begin position="246"/>
        <end position="262"/>
    </location>
</feature>
<dbReference type="GO" id="GO:0001228">
    <property type="term" value="F:DNA-binding transcription activator activity, RNA polymerase II-specific"/>
    <property type="evidence" value="ECO:0007669"/>
    <property type="project" value="TreeGrafter"/>
</dbReference>
<feature type="compositionally biased region" description="Basic residues" evidence="8">
    <location>
        <begin position="493"/>
        <end position="508"/>
    </location>
</feature>
<keyword evidence="5" id="KW-0862">Zinc</keyword>
<evidence type="ECO:0000256" key="3">
    <source>
        <dbReference type="ARBA" id="ARBA00022737"/>
    </source>
</evidence>
<feature type="region of interest" description="Disordered" evidence="8">
    <location>
        <begin position="1696"/>
        <end position="1718"/>
    </location>
</feature>
<evidence type="ECO:0000256" key="7">
    <source>
        <dbReference type="PROSITE-ProRule" id="PRU00042"/>
    </source>
</evidence>
<dbReference type="SMART" id="SM00355">
    <property type="entry name" value="ZnF_C2H2"/>
    <property type="match status" value="9"/>
</dbReference>
<comment type="caution">
    <text evidence="10">The sequence shown here is derived from an EMBL/GenBank/DDBJ whole genome shotgun (WGS) entry which is preliminary data.</text>
</comment>
<protein>
    <recommendedName>
        <fullName evidence="9">C2H2-type domain-containing protein</fullName>
    </recommendedName>
</protein>
<dbReference type="GO" id="GO:0008270">
    <property type="term" value="F:zinc ion binding"/>
    <property type="evidence" value="ECO:0007669"/>
    <property type="project" value="UniProtKB-KW"/>
</dbReference>
<feature type="region of interest" description="Disordered" evidence="8">
    <location>
        <begin position="243"/>
        <end position="293"/>
    </location>
</feature>
<evidence type="ECO:0000256" key="5">
    <source>
        <dbReference type="ARBA" id="ARBA00022833"/>
    </source>
</evidence>
<feature type="region of interest" description="Disordered" evidence="8">
    <location>
        <begin position="556"/>
        <end position="657"/>
    </location>
</feature>
<dbReference type="InterPro" id="IPR036236">
    <property type="entry name" value="Znf_C2H2_sf"/>
</dbReference>
<feature type="region of interest" description="Disordered" evidence="8">
    <location>
        <begin position="1608"/>
        <end position="1629"/>
    </location>
</feature>
<dbReference type="GO" id="GO:0000978">
    <property type="term" value="F:RNA polymerase II cis-regulatory region sequence-specific DNA binding"/>
    <property type="evidence" value="ECO:0007669"/>
    <property type="project" value="TreeGrafter"/>
</dbReference>
<dbReference type="GO" id="GO:0005634">
    <property type="term" value="C:nucleus"/>
    <property type="evidence" value="ECO:0007669"/>
    <property type="project" value="UniProtKB-SubCell"/>
</dbReference>
<evidence type="ECO:0000256" key="1">
    <source>
        <dbReference type="ARBA" id="ARBA00004123"/>
    </source>
</evidence>
<accession>A0AA88U6T4</accession>
<feature type="domain" description="C2H2-type" evidence="9">
    <location>
        <begin position="750"/>
        <end position="777"/>
    </location>
</feature>
<name>A0AA88U6T4_9TELE</name>
<keyword evidence="6" id="KW-0539">Nucleus</keyword>
<feature type="compositionally biased region" description="Polar residues" evidence="8">
    <location>
        <begin position="1248"/>
        <end position="1257"/>
    </location>
</feature>
<dbReference type="PROSITE" id="PS50157">
    <property type="entry name" value="ZINC_FINGER_C2H2_2"/>
    <property type="match status" value="6"/>
</dbReference>
<feature type="region of interest" description="Disordered" evidence="8">
    <location>
        <begin position="791"/>
        <end position="823"/>
    </location>
</feature>
<evidence type="ECO:0000313" key="11">
    <source>
        <dbReference type="Proteomes" id="UP001187343"/>
    </source>
</evidence>
<feature type="region of interest" description="Disordered" evidence="8">
    <location>
        <begin position="1926"/>
        <end position="1954"/>
    </location>
</feature>
<feature type="domain" description="C2H2-type" evidence="9">
    <location>
        <begin position="368"/>
        <end position="395"/>
    </location>
</feature>
<evidence type="ECO:0000259" key="9">
    <source>
        <dbReference type="PROSITE" id="PS50157"/>
    </source>
</evidence>
<feature type="compositionally biased region" description="Low complexity" evidence="8">
    <location>
        <begin position="1614"/>
        <end position="1629"/>
    </location>
</feature>
<reference evidence="10" key="1">
    <citation type="submission" date="2023-08" db="EMBL/GenBank/DDBJ databases">
        <title>Chromosome-level Genome Assembly of mud carp (Cirrhinus molitorella).</title>
        <authorList>
            <person name="Liu H."/>
        </authorList>
    </citation>
    <scope>NUCLEOTIDE SEQUENCE</scope>
    <source>
        <strain evidence="10">Prfri</strain>
        <tissue evidence="10">Muscle</tissue>
    </source>
</reference>
<feature type="region of interest" description="Disordered" evidence="8">
    <location>
        <begin position="1227"/>
        <end position="1257"/>
    </location>
</feature>
<dbReference type="InterPro" id="IPR013087">
    <property type="entry name" value="Znf_C2H2_type"/>
</dbReference>
<keyword evidence="3" id="KW-0677">Repeat</keyword>
<dbReference type="Proteomes" id="UP001187343">
    <property type="component" value="Unassembled WGS sequence"/>
</dbReference>
<evidence type="ECO:0000256" key="8">
    <source>
        <dbReference type="SAM" id="MobiDB-lite"/>
    </source>
</evidence>
<dbReference type="PANTHER" id="PTHR24376:SF235">
    <property type="entry name" value="C2H2-TYPE DOMAIN-CONTAINING PROTEIN"/>
    <property type="match status" value="1"/>
</dbReference>
<evidence type="ECO:0000313" key="10">
    <source>
        <dbReference type="EMBL" id="KAK2916151.1"/>
    </source>
</evidence>
<dbReference type="FunFam" id="3.30.160.60:FF:000100">
    <property type="entry name" value="Zinc finger 45-like"/>
    <property type="match status" value="1"/>
</dbReference>
<feature type="domain" description="C2H2-type" evidence="9">
    <location>
        <begin position="2076"/>
        <end position="2103"/>
    </location>
</feature>
<proteinExistence type="predicted"/>
<feature type="compositionally biased region" description="Basic and acidic residues" evidence="8">
    <location>
        <begin position="264"/>
        <end position="284"/>
    </location>
</feature>
<feature type="region of interest" description="Disordered" evidence="8">
    <location>
        <begin position="850"/>
        <end position="879"/>
    </location>
</feature>
<organism evidence="10 11">
    <name type="scientific">Cirrhinus molitorella</name>
    <name type="common">mud carp</name>
    <dbReference type="NCBI Taxonomy" id="172907"/>
    <lineage>
        <taxon>Eukaryota</taxon>
        <taxon>Metazoa</taxon>
        <taxon>Chordata</taxon>
        <taxon>Craniata</taxon>
        <taxon>Vertebrata</taxon>
        <taxon>Euteleostomi</taxon>
        <taxon>Actinopterygii</taxon>
        <taxon>Neopterygii</taxon>
        <taxon>Teleostei</taxon>
        <taxon>Ostariophysi</taxon>
        <taxon>Cypriniformes</taxon>
        <taxon>Cyprinidae</taxon>
        <taxon>Labeoninae</taxon>
        <taxon>Labeonini</taxon>
        <taxon>Cirrhinus</taxon>
    </lineage>
</organism>
<keyword evidence="4 7" id="KW-0863">Zinc-finger</keyword>
<dbReference type="Gene3D" id="3.30.160.60">
    <property type="entry name" value="Classic Zinc Finger"/>
    <property type="match status" value="6"/>
</dbReference>
<feature type="region of interest" description="Disordered" evidence="8">
    <location>
        <begin position="486"/>
        <end position="514"/>
    </location>
</feature>
<feature type="compositionally biased region" description="Polar residues" evidence="8">
    <location>
        <begin position="862"/>
        <end position="879"/>
    </location>
</feature>
<evidence type="ECO:0000256" key="6">
    <source>
        <dbReference type="ARBA" id="ARBA00023242"/>
    </source>
</evidence>
<dbReference type="Pfam" id="PF00096">
    <property type="entry name" value="zf-C2H2"/>
    <property type="match status" value="2"/>
</dbReference>
<feature type="region of interest" description="Disordered" evidence="8">
    <location>
        <begin position="1153"/>
        <end position="1197"/>
    </location>
</feature>
<dbReference type="EMBL" id="JAUYZG010000001">
    <property type="protein sequence ID" value="KAK2916151.1"/>
    <property type="molecule type" value="Genomic_DNA"/>
</dbReference>
<dbReference type="SUPFAM" id="SSF57667">
    <property type="entry name" value="beta-beta-alpha zinc fingers"/>
    <property type="match status" value="4"/>
</dbReference>
<gene>
    <name evidence="10" type="ORF">Q8A67_000525</name>
</gene>
<sequence>MTKLQLLHRALNERLMAAVEQIMEMVGGTVLEYEEETIRARKENEVLRRRLRWMEGANRADWPGPSEPVAPSTTDETNPSRQDECVANFGFGQESEGFVIKTESTELPLCIRPESSTTALPQSIVQGSDSAGTGAGIAYGLADSMPWDSAQSYMAPLDFDPTSGPSRVRHWRGRNRRQRMSFACPDCGKVFGTEQRLIVHMRIHSTERPYAYRRRKACFYGDNKRKRNMHRLSQLSREIVDDLSDGSEQTNRSSASPEQLETTARGREEEPESDHTSSDKEAGKRMTNVRNQRDKQKVVNQMCYCPHCPRRAFARPCQLAMHMKTHTVTDLVNLPTKAQSGTEAIVDVKSKLPKKQRKKASVADKSEFHCPDCDRVFPLASRLHFHMKSHKSKRALLRNNQPIKTELEAMPKTTLMELKHKPYACPHCDKEFAREGWLAPHIRTQHGEVREVKKKSDYFKIVYDSGRTRSQQISTKRRIKCIERLNVTEKLRPRNQKGKKSRRDKTKQHQTSDASIQVVRLAAIPKDEAEQREDIPIMGIDEAELNVDLPIMDTDEDEQSEDLPIMGTDEAQRSVDLPEMGTEEAQRSVDLPETGTDEAQQSADLPETGTDEAQQSADLPETGTDEAQQSADLKVGISEQSKDTSGQRKEGRKTGFPCKTCGKSFVLEKRLKKHSKKHVGHKIHDVRKRKREQALMELKLREEEERRQEESERLDAKMSTSNHNPNTTTPQGSPNKDSVQKGRTRGQGPLPCPFCGKVFAWEMRLLMHMQIHCGEKPYAYRQRKKRFYGDLKRGQLPTIHDQEPSEDKSDESEEFVSEETANKDVSAHLSSNATHAVSGALASSTETTAAENYTGSPGLLLQTANEQPSTSYNSNQRTNPKMVSNVMSHFNLQPRIVLQQIQTERKHWSSTPGVAELKSGCSEKSSGSDCGQTSDSEVVDDELVDAVQDKIVDSKLCTLPVEFSGHGTQNTADPVTEIVSDTELDNTDGPLAIESSEGNNAEGQQKDDHNFNFPGVSEQTARNLVSLIVIDDELEQSCARTAAENTLSECGRTKCDWKCDCKNISAMKLTVMPQSSVLETLFKDTSSDTMLKNIDSKVFCVVLSDVEDSVDEDVLGPSKGLDKKKTASVPSIQNEQLDVGSEPGKNFYSNSNFAAPDATDFNQSIDTDDESISKDQMDSTAIRQTEGRPMSSKERTSFETSEMVFAGQESLSEVNTDVEIVSGGERQNKKLGLNNQMSESVLDDSSDNSEISGTNEPTVQNVKTNELLVKSSEEFERPSHFFTSHQTSDGRCCSGDQKNVKKELYCQFCGKACRKIELHIKCDHAGEPEVVKALSLDKDCKERKLLLSSFAIKKNFKQSRDCRMDCDEDIVHCIFCRVSYRWNTFQEHALICTHNKNPAASSKTQETFDAELGILAPDTISTVNEPDLGDHPVLESRICEAKENHTSVPDGPQIRYTSDSPEQNICNLKPSSPPYLDSCQSTTPKIFYSEVEEPTVSDIVRSIAQIDLDAQLLKQSVVDSHQCSAINPFDLESSFSTSQNLVVEMLEPSILDISNTGCNVLHQSPVKQTDHPQLVNQVFSSDPEVSCSLDAGSSSCDAGNLQLSSEPKVLQNQSPASLNSSSECSSESNSIPNLAVFGDTYLCTNETKQSQDSDVERNIFMVTGGPGMHLEFESHHTPDPNSYDIEQTQCQQPEMIENPDTRRSGNQPTADLESRSSIQEIKSRAVGHTSYLKLQECDLQEDPEEITDESDNDCAVEIQHDSSVSVTSKQKRKNIDQISCLKEESKKSCPSSNSQGSECQTNSIDDNSSVLHHCCYCKQPHYRMMDHLQSVHPNEPEVAKALTFDKSSQERKQIMNLLQTRGNLLHNTNMVQSSIQDLKPLGKFASYCSFDGRVYCIYCLGLFNKKTFASHLEQCKGKSTHSAEASCGEKLPNAGPIPPTPTLISPSCPEEMDASKEPSGFHCLNISYESEQASSSLPELSCSLDQAHISRPTFDIQYSTSDTNSIGPRPEYDVLRNPSDDFSLPQNAQTVSSDTCKSGVKAGKRRRNRRLGLFSRSLITDGDLLGKGEMSSSKLHVCQHCKAAFASSYTLRRHEYTHTGERPFWCNQCNLGFIQKYRLLKHTLACHGDATSSADQEKLKRANRTIQDGETSVKDCIEPSTNTPEDLPNAVTDDTGEKVTDTKQDTEVREFHWEEAGHSKVNDCDTDCYKFTF</sequence>
<feature type="region of interest" description="Disordered" evidence="8">
    <location>
        <begin position="697"/>
        <end position="747"/>
    </location>
</feature>
<keyword evidence="11" id="KW-1185">Reference proteome</keyword>
<evidence type="ECO:0000256" key="2">
    <source>
        <dbReference type="ARBA" id="ARBA00022723"/>
    </source>
</evidence>
<feature type="compositionally biased region" description="Basic and acidic residues" evidence="8">
    <location>
        <begin position="640"/>
        <end position="653"/>
    </location>
</feature>
<evidence type="ECO:0000256" key="4">
    <source>
        <dbReference type="ARBA" id="ARBA00022771"/>
    </source>
</evidence>
<feature type="compositionally biased region" description="Acidic residues" evidence="8">
    <location>
        <begin position="808"/>
        <end position="817"/>
    </location>
</feature>
<feature type="compositionally biased region" description="Basic and acidic residues" evidence="8">
    <location>
        <begin position="697"/>
        <end position="716"/>
    </location>
</feature>